<dbReference type="Proteomes" id="UP000238479">
    <property type="component" value="Chromosome 1"/>
</dbReference>
<name>A0A2P6SI60_ROSCH</name>
<keyword evidence="2" id="KW-1185">Reference proteome</keyword>
<evidence type="ECO:0000313" key="2">
    <source>
        <dbReference type="Proteomes" id="UP000238479"/>
    </source>
</evidence>
<comment type="caution">
    <text evidence="1">The sequence shown here is derived from an EMBL/GenBank/DDBJ whole genome shotgun (WGS) entry which is preliminary data.</text>
</comment>
<organism evidence="1 2">
    <name type="scientific">Rosa chinensis</name>
    <name type="common">China rose</name>
    <dbReference type="NCBI Taxonomy" id="74649"/>
    <lineage>
        <taxon>Eukaryota</taxon>
        <taxon>Viridiplantae</taxon>
        <taxon>Streptophyta</taxon>
        <taxon>Embryophyta</taxon>
        <taxon>Tracheophyta</taxon>
        <taxon>Spermatophyta</taxon>
        <taxon>Magnoliopsida</taxon>
        <taxon>eudicotyledons</taxon>
        <taxon>Gunneridae</taxon>
        <taxon>Pentapetalae</taxon>
        <taxon>rosids</taxon>
        <taxon>fabids</taxon>
        <taxon>Rosales</taxon>
        <taxon>Rosaceae</taxon>
        <taxon>Rosoideae</taxon>
        <taxon>Rosoideae incertae sedis</taxon>
        <taxon>Rosa</taxon>
    </lineage>
</organism>
<reference evidence="1 2" key="1">
    <citation type="journal article" date="2018" name="Nat. Genet.">
        <title>The Rosa genome provides new insights in the design of modern roses.</title>
        <authorList>
            <person name="Bendahmane M."/>
        </authorList>
    </citation>
    <scope>NUCLEOTIDE SEQUENCE [LARGE SCALE GENOMIC DNA]</scope>
    <source>
        <strain evidence="2">cv. Old Blush</strain>
    </source>
</reference>
<accession>A0A2P6SI60</accession>
<dbReference type="EMBL" id="PDCK01000039">
    <property type="protein sequence ID" value="PRQ58364.1"/>
    <property type="molecule type" value="Genomic_DNA"/>
</dbReference>
<dbReference type="AlphaFoldDB" id="A0A2P6SI60"/>
<sequence>MPLQQLHPRSYSLAGTCFFLGSSVYFRQTSVVKGVLHNERKYPDLIRTPSYVICPPYD</sequence>
<proteinExistence type="predicted"/>
<gene>
    <name evidence="1" type="ORF">RchiOBHm_Chr1g0358511</name>
</gene>
<dbReference type="Gramene" id="PRQ58364">
    <property type="protein sequence ID" value="PRQ58364"/>
    <property type="gene ID" value="RchiOBHm_Chr1g0358511"/>
</dbReference>
<evidence type="ECO:0000313" key="1">
    <source>
        <dbReference type="EMBL" id="PRQ58364.1"/>
    </source>
</evidence>
<protein>
    <submittedName>
        <fullName evidence="1">Uncharacterized protein</fullName>
    </submittedName>
</protein>